<feature type="chain" id="PRO_5017932588" description="YARHG domain-containing protein" evidence="1">
    <location>
        <begin position="21"/>
        <end position="479"/>
    </location>
</feature>
<protein>
    <recommendedName>
        <fullName evidence="4">YARHG domain-containing protein</fullName>
    </recommendedName>
</protein>
<dbReference type="EMBL" id="RQVQ01000018">
    <property type="protein sequence ID" value="RRJ90272.1"/>
    <property type="molecule type" value="Genomic_DNA"/>
</dbReference>
<dbReference type="AlphaFoldDB" id="A0A3P3W5A1"/>
<gene>
    <name evidence="2" type="ORF">EG240_09180</name>
</gene>
<evidence type="ECO:0000313" key="3">
    <source>
        <dbReference type="Proteomes" id="UP000275719"/>
    </source>
</evidence>
<keyword evidence="3" id="KW-1185">Reference proteome</keyword>
<dbReference type="OrthoDB" id="1311865at2"/>
<organism evidence="2 3">
    <name type="scientific">Paenimyroides tangerinum</name>
    <dbReference type="NCBI Taxonomy" id="2488728"/>
    <lineage>
        <taxon>Bacteria</taxon>
        <taxon>Pseudomonadati</taxon>
        <taxon>Bacteroidota</taxon>
        <taxon>Flavobacteriia</taxon>
        <taxon>Flavobacteriales</taxon>
        <taxon>Flavobacteriaceae</taxon>
        <taxon>Paenimyroides</taxon>
    </lineage>
</organism>
<proteinExistence type="predicted"/>
<dbReference type="RefSeq" id="WP_125019100.1">
    <property type="nucleotide sequence ID" value="NZ_RQVQ01000018.1"/>
</dbReference>
<evidence type="ECO:0000256" key="1">
    <source>
        <dbReference type="SAM" id="SignalP"/>
    </source>
</evidence>
<comment type="caution">
    <text evidence="2">The sequence shown here is derived from an EMBL/GenBank/DDBJ whole genome shotgun (WGS) entry which is preliminary data.</text>
</comment>
<name>A0A3P3W5A1_9FLAO</name>
<keyword evidence="1" id="KW-0732">Signal</keyword>
<accession>A0A3P3W5A1</accession>
<dbReference type="Proteomes" id="UP000275719">
    <property type="component" value="Unassembled WGS sequence"/>
</dbReference>
<feature type="signal peptide" evidence="1">
    <location>
        <begin position="1"/>
        <end position="20"/>
    </location>
</feature>
<evidence type="ECO:0008006" key="4">
    <source>
        <dbReference type="Google" id="ProtNLM"/>
    </source>
</evidence>
<reference evidence="2 3" key="1">
    <citation type="submission" date="2018-11" db="EMBL/GenBank/DDBJ databases">
        <title>Flavobacterium sp. nov., YIM 102701-2 draft genome.</title>
        <authorList>
            <person name="Li G."/>
            <person name="Jiang Y."/>
        </authorList>
    </citation>
    <scope>NUCLEOTIDE SEQUENCE [LARGE SCALE GENOMIC DNA]</scope>
    <source>
        <strain evidence="2 3">YIM 102701-2</strain>
    </source>
</reference>
<sequence length="479" mass="55289">MKKIIIVSALVLAFSGYAQKKQIVFDNVLDYSYKSPNNEESKLKISYYLDQSRKFNFIQSNTFVSTNDFAFFNNGRYLKIDALGFDRSLIVNDAIEYTFPKMKSIGDFFKSNIVLESMNKKGNFMGLACDFYTIKSDAPEESNLATENVCLCIDSANKVKNLKALLPNANMDGLILAYGHVDYPGEEISLNAIRKVDIEVDFDFNEEYKKQETAYNLYLKEKELEEHAFSTIEENVVTTDNDPYYDNYYNDPLCNNYEYFQELEENTKNYAYKFTNLGCDLSTLDSDYDRKPDMTREQAIQIAMKQSEVMVKQGQKSKIISKDEAKKLNKAFNKLYTDATAYVPKTYVEEAIPTETWATAEEVDYGYRSYSSDYKSMYIDNVSLAAETQLDNSIQNLMPNYCFELKQNVPNFQNENLKKHVYNLVGQICDLYLYQNGGSVDYFGTIDSMRKSLLEIENMRGELSKNDTKLLNEYLNSLD</sequence>
<evidence type="ECO:0000313" key="2">
    <source>
        <dbReference type="EMBL" id="RRJ90272.1"/>
    </source>
</evidence>